<comment type="caution">
    <text evidence="4">The sequence shown here is derived from an EMBL/GenBank/DDBJ whole genome shotgun (WGS) entry which is preliminary data.</text>
</comment>
<organism evidence="4 5">
    <name type="scientific">Engystomops pustulosus</name>
    <name type="common">Tungara frog</name>
    <name type="synonym">Physalaemus pustulosus</name>
    <dbReference type="NCBI Taxonomy" id="76066"/>
    <lineage>
        <taxon>Eukaryota</taxon>
        <taxon>Metazoa</taxon>
        <taxon>Chordata</taxon>
        <taxon>Craniata</taxon>
        <taxon>Vertebrata</taxon>
        <taxon>Euteleostomi</taxon>
        <taxon>Amphibia</taxon>
        <taxon>Batrachia</taxon>
        <taxon>Anura</taxon>
        <taxon>Neobatrachia</taxon>
        <taxon>Hyloidea</taxon>
        <taxon>Leptodactylidae</taxon>
        <taxon>Leiuperinae</taxon>
        <taxon>Engystomops</taxon>
    </lineage>
</organism>
<dbReference type="InterPro" id="IPR056582">
    <property type="entry name" value="EDRF1_N"/>
</dbReference>
<dbReference type="AlphaFoldDB" id="A0AAV6YM16"/>
<protein>
    <recommendedName>
        <fullName evidence="2">EDRF1 N-terminal domain-containing protein</fullName>
    </recommendedName>
</protein>
<gene>
    <name evidence="4" type="ORF">GDO81_023486</name>
    <name evidence="3" type="ORF">GDO81_023508</name>
</gene>
<accession>A0AAV6YM16</accession>
<feature type="region of interest" description="Disordered" evidence="1">
    <location>
        <begin position="1"/>
        <end position="33"/>
    </location>
</feature>
<evidence type="ECO:0000259" key="2">
    <source>
        <dbReference type="Pfam" id="PF23788"/>
    </source>
</evidence>
<dbReference type="EMBL" id="WNYA01025001">
    <property type="protein sequence ID" value="KAG8537957.1"/>
    <property type="molecule type" value="Genomic_DNA"/>
</dbReference>
<evidence type="ECO:0000313" key="3">
    <source>
        <dbReference type="EMBL" id="KAG8537957.1"/>
    </source>
</evidence>
<feature type="domain" description="EDRF1 N-terminal" evidence="2">
    <location>
        <begin position="36"/>
        <end position="92"/>
    </location>
</feature>
<evidence type="ECO:0000313" key="4">
    <source>
        <dbReference type="EMBL" id="KAG8537976.1"/>
    </source>
</evidence>
<evidence type="ECO:0000313" key="5">
    <source>
        <dbReference type="Proteomes" id="UP000824782"/>
    </source>
</evidence>
<dbReference type="EMBL" id="WNYA01024847">
    <property type="protein sequence ID" value="KAG8537976.1"/>
    <property type="molecule type" value="Genomic_DNA"/>
</dbReference>
<dbReference type="Pfam" id="PF23788">
    <property type="entry name" value="EDRF1_N"/>
    <property type="match status" value="1"/>
</dbReference>
<feature type="compositionally biased region" description="Basic and acidic residues" evidence="1">
    <location>
        <begin position="8"/>
        <end position="20"/>
    </location>
</feature>
<reference evidence="4" key="1">
    <citation type="thesis" date="2020" institute="ProQuest LLC" country="789 East Eisenhower Parkway, Ann Arbor, MI, USA">
        <title>Comparative Genomics and Chromosome Evolution.</title>
        <authorList>
            <person name="Mudd A.B."/>
        </authorList>
    </citation>
    <scope>NUCLEOTIDE SEQUENCE</scope>
    <source>
        <strain evidence="4">237g6f4</strain>
        <tissue evidence="4">Blood</tissue>
    </source>
</reference>
<sequence length="93" mass="10233">MMEEEDTDLKKEEDLMKPPCEENAEQKSVSPNGANEIKSCAIVKYSSAPPAAAFARLQEKTDLKLPPANWLRENAKLGPTILGNGKKSKAFSR</sequence>
<evidence type="ECO:0000256" key="1">
    <source>
        <dbReference type="SAM" id="MobiDB-lite"/>
    </source>
</evidence>
<keyword evidence="5" id="KW-1185">Reference proteome</keyword>
<dbReference type="Proteomes" id="UP000824782">
    <property type="component" value="Unassembled WGS sequence"/>
</dbReference>
<name>A0AAV6YM16_ENGPU</name>
<proteinExistence type="predicted"/>